<proteinExistence type="predicted"/>
<dbReference type="KEGG" id="mno:Mnod_0916"/>
<protein>
    <recommendedName>
        <fullName evidence="1">Reverse transcriptase domain-containing protein</fullName>
    </recommendedName>
</protein>
<evidence type="ECO:0000313" key="3">
    <source>
        <dbReference type="Proteomes" id="UP000008207"/>
    </source>
</evidence>
<evidence type="ECO:0000259" key="1">
    <source>
        <dbReference type="PROSITE" id="PS50878"/>
    </source>
</evidence>
<dbReference type="InterPro" id="IPR000477">
    <property type="entry name" value="RT_dom"/>
</dbReference>
<dbReference type="Proteomes" id="UP000008207">
    <property type="component" value="Chromosome"/>
</dbReference>
<dbReference type="STRING" id="460265.Mnod_0916"/>
<dbReference type="InterPro" id="IPR043502">
    <property type="entry name" value="DNA/RNA_pol_sf"/>
</dbReference>
<dbReference type="SUPFAM" id="SSF56672">
    <property type="entry name" value="DNA/RNA polymerases"/>
    <property type="match status" value="1"/>
</dbReference>
<dbReference type="OrthoDB" id="9793236at2"/>
<dbReference type="HOGENOM" id="CLU_643741_0_0_5"/>
<name>B8IGN5_METNO</name>
<accession>B8IGN5</accession>
<dbReference type="AlphaFoldDB" id="B8IGN5"/>
<keyword evidence="3" id="KW-1185">Reference proteome</keyword>
<feature type="domain" description="Reverse transcriptase" evidence="1">
    <location>
        <begin position="101"/>
        <end position="342"/>
    </location>
</feature>
<sequence length="426" mass="47812">MSAIHRVRHLLGPDSTEETRTFEEIQTFEKEIRKFEKEIRMFAEKHEANLKRLAKAVEDGNPRKIRGAVDTALKSHAGKVVCLVRSVEKGPGMTREWILEEAERLSAYEDPGEPVRAWAKPKSSGQGWRPMCKFGPARTALQTLAGDILAAMHGVEPTNYLSKGRGADIASDRINSLVEEGFTHFVLADIENCFRSVQHGSLKHRLGLPQKVITTCLLIGPEVEILPYTPTGTTLPDAFDGAVRQGVPQGSRCSNLVMSLLLGPELRAMTSGDRIIVHGDDIAIAAHDEEGAKALQTALDGILKHHPAGPFRLKRCEVANIFDGFDFLKYRHRRDPFTGAIKRRPAAVCYYRYERRVIATVQTRSVANAVKDIGAYRRNWMGAFPRWEWNPLSKQLLANRMEELVRQEAPAKWARLLRGRRPGGWK</sequence>
<organism evidence="2 3">
    <name type="scientific">Methylobacterium nodulans (strain LMG 21967 / CNCM I-2342 / ORS 2060)</name>
    <dbReference type="NCBI Taxonomy" id="460265"/>
    <lineage>
        <taxon>Bacteria</taxon>
        <taxon>Pseudomonadati</taxon>
        <taxon>Pseudomonadota</taxon>
        <taxon>Alphaproteobacteria</taxon>
        <taxon>Hyphomicrobiales</taxon>
        <taxon>Methylobacteriaceae</taxon>
        <taxon>Methylobacterium</taxon>
    </lineage>
</organism>
<dbReference type="RefSeq" id="WP_015927636.1">
    <property type="nucleotide sequence ID" value="NC_011894.1"/>
</dbReference>
<dbReference type="eggNOG" id="COG3344">
    <property type="taxonomic scope" value="Bacteria"/>
</dbReference>
<dbReference type="EMBL" id="CP001349">
    <property type="protein sequence ID" value="ACL55935.1"/>
    <property type="molecule type" value="Genomic_DNA"/>
</dbReference>
<gene>
    <name evidence="2" type="ordered locus">Mnod_0916</name>
</gene>
<reference evidence="2 3" key="1">
    <citation type="submission" date="2009-01" db="EMBL/GenBank/DDBJ databases">
        <title>Complete sequence of chromosome of Methylobacterium nodulans ORS 2060.</title>
        <authorList>
            <consortium name="US DOE Joint Genome Institute"/>
            <person name="Lucas S."/>
            <person name="Copeland A."/>
            <person name="Lapidus A."/>
            <person name="Glavina del Rio T."/>
            <person name="Dalin E."/>
            <person name="Tice H."/>
            <person name="Bruce D."/>
            <person name="Goodwin L."/>
            <person name="Pitluck S."/>
            <person name="Sims D."/>
            <person name="Brettin T."/>
            <person name="Detter J.C."/>
            <person name="Han C."/>
            <person name="Larimer F."/>
            <person name="Land M."/>
            <person name="Hauser L."/>
            <person name="Kyrpides N."/>
            <person name="Ivanova N."/>
            <person name="Marx C.J."/>
            <person name="Richardson P."/>
        </authorList>
    </citation>
    <scope>NUCLEOTIDE SEQUENCE [LARGE SCALE GENOMIC DNA]</scope>
    <source>
        <strain evidence="3">LMG 21967 / CNCM I-2342 / ORS 2060</strain>
    </source>
</reference>
<dbReference type="PROSITE" id="PS50878">
    <property type="entry name" value="RT_POL"/>
    <property type="match status" value="1"/>
</dbReference>
<evidence type="ECO:0000313" key="2">
    <source>
        <dbReference type="EMBL" id="ACL55935.1"/>
    </source>
</evidence>